<dbReference type="Gene3D" id="3.30.70.20">
    <property type="match status" value="1"/>
</dbReference>
<evidence type="ECO:0000259" key="4">
    <source>
        <dbReference type="PROSITE" id="PS51379"/>
    </source>
</evidence>
<dbReference type="PANTHER" id="PTHR43534">
    <property type="entry name" value="MIND SUPERFAMILY P-LOOP ATPASE CONTAINING AN INSERTED FERREDOXIN DOMAIN"/>
    <property type="match status" value="1"/>
</dbReference>
<reference evidence="5 6" key="1">
    <citation type="submission" date="2018-06" db="EMBL/GenBank/DDBJ databases">
        <title>Extensive metabolic versatility and redundancy in microbially diverse, dynamic hydrothermal sediments.</title>
        <authorList>
            <person name="Dombrowski N."/>
            <person name="Teske A."/>
            <person name="Baker B.J."/>
        </authorList>
    </citation>
    <scope>NUCLEOTIDE SEQUENCE [LARGE SCALE GENOMIC DNA]</scope>
    <source>
        <strain evidence="5">B35_G9</strain>
    </source>
</reference>
<evidence type="ECO:0000256" key="2">
    <source>
        <dbReference type="ARBA" id="ARBA00023004"/>
    </source>
</evidence>
<dbReference type="Pfam" id="PF01656">
    <property type="entry name" value="CbiA"/>
    <property type="match status" value="1"/>
</dbReference>
<name>A0A660S763_UNCT6</name>
<dbReference type="Gene3D" id="3.40.50.300">
    <property type="entry name" value="P-loop containing nucleotide triphosphate hydrolases"/>
    <property type="match status" value="1"/>
</dbReference>
<dbReference type="Proteomes" id="UP000282321">
    <property type="component" value="Unassembled WGS sequence"/>
</dbReference>
<proteinExistence type="predicted"/>
<keyword evidence="1" id="KW-0479">Metal-binding</keyword>
<keyword evidence="3" id="KW-0411">Iron-sulfur</keyword>
<dbReference type="InterPro" id="IPR027417">
    <property type="entry name" value="P-loop_NTPase"/>
</dbReference>
<dbReference type="EMBL" id="QNBC01000116">
    <property type="protein sequence ID" value="RKX65014.1"/>
    <property type="molecule type" value="Genomic_DNA"/>
</dbReference>
<dbReference type="SUPFAM" id="SSF52540">
    <property type="entry name" value="P-loop containing nucleoside triphosphate hydrolases"/>
    <property type="match status" value="1"/>
</dbReference>
<evidence type="ECO:0000256" key="1">
    <source>
        <dbReference type="ARBA" id="ARBA00022723"/>
    </source>
</evidence>
<dbReference type="PANTHER" id="PTHR43534:SF1">
    <property type="entry name" value="4FE-4S CLUSTER CONTAINING PARA FAMILY ATPASE PROTEIN"/>
    <property type="match status" value="1"/>
</dbReference>
<keyword evidence="2" id="KW-0408">Iron</keyword>
<gene>
    <name evidence="5" type="ORF">DRP44_07210</name>
</gene>
<evidence type="ECO:0000313" key="6">
    <source>
        <dbReference type="Proteomes" id="UP000282321"/>
    </source>
</evidence>
<dbReference type="AlphaFoldDB" id="A0A660S763"/>
<organism evidence="5 6">
    <name type="scientific">candidate division TA06 bacterium</name>
    <dbReference type="NCBI Taxonomy" id="2250710"/>
    <lineage>
        <taxon>Bacteria</taxon>
        <taxon>Bacteria division TA06</taxon>
    </lineage>
</organism>
<dbReference type="GO" id="GO:0046872">
    <property type="term" value="F:metal ion binding"/>
    <property type="evidence" value="ECO:0007669"/>
    <property type="project" value="UniProtKB-KW"/>
</dbReference>
<dbReference type="GO" id="GO:0051536">
    <property type="term" value="F:iron-sulfur cluster binding"/>
    <property type="evidence" value="ECO:0007669"/>
    <property type="project" value="UniProtKB-KW"/>
</dbReference>
<dbReference type="InterPro" id="IPR017896">
    <property type="entry name" value="4Fe4S_Fe-S-bd"/>
</dbReference>
<dbReference type="CDD" id="cd03110">
    <property type="entry name" value="SIMIBI_bact_arch"/>
    <property type="match status" value="1"/>
</dbReference>
<accession>A0A660S763</accession>
<dbReference type="SUPFAM" id="SSF54862">
    <property type="entry name" value="4Fe-4S ferredoxins"/>
    <property type="match status" value="1"/>
</dbReference>
<protein>
    <submittedName>
        <fullName evidence="5">(4Fe-4S)-binding protein</fullName>
    </submittedName>
</protein>
<evidence type="ECO:0000313" key="5">
    <source>
        <dbReference type="EMBL" id="RKX65014.1"/>
    </source>
</evidence>
<comment type="caution">
    <text evidence="5">The sequence shown here is derived from an EMBL/GenBank/DDBJ whole genome shotgun (WGS) entry which is preliminary data.</text>
</comment>
<feature type="domain" description="4Fe-4S ferredoxin-type" evidence="4">
    <location>
        <begin position="88"/>
        <end position="117"/>
    </location>
</feature>
<dbReference type="PROSITE" id="PS51379">
    <property type="entry name" value="4FE4S_FER_2"/>
    <property type="match status" value="2"/>
</dbReference>
<dbReference type="PROSITE" id="PS00198">
    <property type="entry name" value="4FE4S_FER_1"/>
    <property type="match status" value="1"/>
</dbReference>
<sequence length="283" mass="31103">MKEILIISGKGGTGKTTLTASVAKYMSKKVICDADVDAADMFLLMKPEIKKKMAFKGKSVAIINNELCTSCDLCRKRCRFDAIDVVDGNYTINPYSCDGCTLCTLVCPANAIKMEQMTVGEWYVSQTEYGKMVHAKLFPGAENSGNLVTMVKRQAHMLAEEENAEFVIVDGPPGIGCPVTSALSGANIAIIVTEPTFSGIHDLERVYETAIHFKTTVWIVINKYDLNLKNSEKIEKFASEKGIDVVKKIPFSKCIIDSVVRGEIPADNCPELRVVVENLINNF</sequence>
<feature type="domain" description="4Fe-4S ferredoxin-type" evidence="4">
    <location>
        <begin position="59"/>
        <end position="87"/>
    </location>
</feature>
<evidence type="ECO:0000256" key="3">
    <source>
        <dbReference type="ARBA" id="ARBA00023014"/>
    </source>
</evidence>
<dbReference type="InterPro" id="IPR017900">
    <property type="entry name" value="4Fe4S_Fe_S_CS"/>
</dbReference>
<dbReference type="Pfam" id="PF00037">
    <property type="entry name" value="Fer4"/>
    <property type="match status" value="1"/>
</dbReference>
<dbReference type="InterPro" id="IPR002586">
    <property type="entry name" value="CobQ/CobB/MinD/ParA_Nub-bd_dom"/>
</dbReference>